<sequence>MTTATMNTDNAIAQATPQERVLIIGNGMATQRLLEQLVSRDERPQDIHVFGDESTPAYNRILLSSLLAGEVDEAAIRLHGCDWFETHNITLHCDRRIHAIDRATQQIIDDQDTRHGYDRLIIATGSRARLFDLPGAELRGIHGFRTTEDVAALMAAEDYTRRAVVIGGGLLGLEAAEGLRKRGLEVTVVHRAAHLMNRQLDARAAGLLAEALEQRGLTLRLGRCPVAYDSADGTHVAGVTLDDGEHLAAGLVVVAAGIVPNAELGFEAGLAGDRAIRVDDTLTTSDERIMALGECCEFERTTFGLVDPIWAQVEVLADRLCGGDRHYALTPSATRLKVSGIELYAFGALTPEPGDEVLQYLDADHGDYRRLILRNNRLVGAVLYGDTRDGPWYFRQSLDQNDLTPCRDTVLFGAMDAIQQLEEAA</sequence>
<dbReference type="Proteomes" id="UP000604243">
    <property type="component" value="Unassembled WGS sequence"/>
</dbReference>
<dbReference type="PRINTS" id="PR00411">
    <property type="entry name" value="PNDRDTASEI"/>
</dbReference>
<comment type="cofactor">
    <cofactor evidence="1">
        <name>FAD</name>
        <dbReference type="ChEBI" id="CHEBI:57692"/>
    </cofactor>
</comment>
<dbReference type="Gene3D" id="3.30.390.30">
    <property type="match status" value="1"/>
</dbReference>
<feature type="domain" description="FAD/NAD(P)-binding" evidence="5">
    <location>
        <begin position="20"/>
        <end position="300"/>
    </location>
</feature>
<reference evidence="8" key="1">
    <citation type="journal article" date="2019" name="Int. J. Syst. Evol. Microbiol.">
        <title>The Global Catalogue of Microorganisms (GCM) 10K type strain sequencing project: providing services to taxonomists for standard genome sequencing and annotation.</title>
        <authorList>
            <consortium name="The Broad Institute Genomics Platform"/>
            <consortium name="The Broad Institute Genome Sequencing Center for Infectious Disease"/>
            <person name="Wu L."/>
            <person name="Ma J."/>
        </authorList>
    </citation>
    <scope>NUCLEOTIDE SEQUENCE [LARGE SCALE GENOMIC DNA]</scope>
    <source>
        <strain evidence="8">KCTC 42082</strain>
    </source>
</reference>
<dbReference type="EMBL" id="BMZM01000001">
    <property type="protein sequence ID" value="GHC16998.1"/>
    <property type="molecule type" value="Genomic_DNA"/>
</dbReference>
<evidence type="ECO:0000256" key="4">
    <source>
        <dbReference type="ARBA" id="ARBA00022827"/>
    </source>
</evidence>
<name>A0ABQ3FBW1_9GAMM</name>
<evidence type="ECO:0000256" key="3">
    <source>
        <dbReference type="ARBA" id="ARBA00022630"/>
    </source>
</evidence>
<dbReference type="SUPFAM" id="SSF51905">
    <property type="entry name" value="FAD/NAD(P)-binding domain"/>
    <property type="match status" value="2"/>
</dbReference>
<dbReference type="InterPro" id="IPR016156">
    <property type="entry name" value="FAD/NAD-linked_Rdtase_dimer_sf"/>
</dbReference>
<dbReference type="InterPro" id="IPR050260">
    <property type="entry name" value="FAD-bd_OxRdtase"/>
</dbReference>
<evidence type="ECO:0000313" key="7">
    <source>
        <dbReference type="EMBL" id="GHC16998.1"/>
    </source>
</evidence>
<organism evidence="7 8">
    <name type="scientific">Kushneria pakistanensis</name>
    <dbReference type="NCBI Taxonomy" id="1508770"/>
    <lineage>
        <taxon>Bacteria</taxon>
        <taxon>Pseudomonadati</taxon>
        <taxon>Pseudomonadota</taxon>
        <taxon>Gammaproteobacteria</taxon>
        <taxon>Oceanospirillales</taxon>
        <taxon>Halomonadaceae</taxon>
        <taxon>Kushneria</taxon>
    </lineage>
</organism>
<protein>
    <submittedName>
        <fullName evidence="7">Pyridine nucleotide-disulfide oxidoreductase</fullName>
    </submittedName>
</protein>
<dbReference type="InterPro" id="IPR041575">
    <property type="entry name" value="Rubredoxin_C"/>
</dbReference>
<evidence type="ECO:0000259" key="5">
    <source>
        <dbReference type="Pfam" id="PF07992"/>
    </source>
</evidence>
<comment type="similarity">
    <text evidence="2">Belongs to the FAD-dependent oxidoreductase family.</text>
</comment>
<dbReference type="PANTHER" id="PTHR43429">
    <property type="entry name" value="PYRIDINE NUCLEOTIDE-DISULFIDE OXIDOREDUCTASE DOMAIN-CONTAINING"/>
    <property type="match status" value="1"/>
</dbReference>
<dbReference type="PRINTS" id="PR00368">
    <property type="entry name" value="FADPNR"/>
</dbReference>
<evidence type="ECO:0000256" key="1">
    <source>
        <dbReference type="ARBA" id="ARBA00001974"/>
    </source>
</evidence>
<feature type="domain" description="NADH-rubredoxin oxidoreductase C-terminal" evidence="6">
    <location>
        <begin position="333"/>
        <end position="393"/>
    </location>
</feature>
<keyword evidence="4" id="KW-0274">FAD</keyword>
<gene>
    <name evidence="7" type="ORF">GCM10010082_04990</name>
</gene>
<comment type="caution">
    <text evidence="7">The sequence shown here is derived from an EMBL/GenBank/DDBJ whole genome shotgun (WGS) entry which is preliminary data.</text>
</comment>
<evidence type="ECO:0000256" key="2">
    <source>
        <dbReference type="ARBA" id="ARBA00006442"/>
    </source>
</evidence>
<proteinExistence type="inferred from homology"/>
<dbReference type="Pfam" id="PF18267">
    <property type="entry name" value="Rubredoxin_C"/>
    <property type="match status" value="1"/>
</dbReference>
<accession>A0ABQ3FBW1</accession>
<dbReference type="RefSeq" id="WP_229819541.1">
    <property type="nucleotide sequence ID" value="NZ_BMZM01000001.1"/>
</dbReference>
<dbReference type="Gene3D" id="3.50.50.60">
    <property type="entry name" value="FAD/NAD(P)-binding domain"/>
    <property type="match status" value="2"/>
</dbReference>
<evidence type="ECO:0000259" key="6">
    <source>
        <dbReference type="Pfam" id="PF18267"/>
    </source>
</evidence>
<keyword evidence="8" id="KW-1185">Reference proteome</keyword>
<dbReference type="InterPro" id="IPR036188">
    <property type="entry name" value="FAD/NAD-bd_sf"/>
</dbReference>
<keyword evidence="3" id="KW-0285">Flavoprotein</keyword>
<dbReference type="Pfam" id="PF07992">
    <property type="entry name" value="Pyr_redox_2"/>
    <property type="match status" value="1"/>
</dbReference>
<evidence type="ECO:0000313" key="8">
    <source>
        <dbReference type="Proteomes" id="UP000604243"/>
    </source>
</evidence>
<dbReference type="PANTHER" id="PTHR43429:SF3">
    <property type="entry name" value="NITRITE REDUCTASE [NAD(P)H]"/>
    <property type="match status" value="1"/>
</dbReference>
<dbReference type="InterPro" id="IPR023753">
    <property type="entry name" value="FAD/NAD-binding_dom"/>
</dbReference>